<name>A0AAE3JDR7_9FIRM</name>
<protein>
    <submittedName>
        <fullName evidence="3">Uncharacterized protein</fullName>
    </submittedName>
</protein>
<feature type="compositionally biased region" description="Low complexity" evidence="1">
    <location>
        <begin position="34"/>
        <end position="49"/>
    </location>
</feature>
<dbReference type="Proteomes" id="UP001198182">
    <property type="component" value="Unassembled WGS sequence"/>
</dbReference>
<dbReference type="AlphaFoldDB" id="A0AAE3JDR7"/>
<comment type="caution">
    <text evidence="3">The sequence shown here is derived from an EMBL/GenBank/DDBJ whole genome shotgun (WGS) entry which is preliminary data.</text>
</comment>
<feature type="transmembrane region" description="Helical" evidence="2">
    <location>
        <begin position="82"/>
        <end position="102"/>
    </location>
</feature>
<feature type="region of interest" description="Disordered" evidence="1">
    <location>
        <begin position="1"/>
        <end position="49"/>
    </location>
</feature>
<sequence>MPFQNQQFQNSNPQYSNSPFQDSNPGSNGFSQKPNYQNQPYQNQQFQNNNTGNAAFADAAARGASNIAHEAVHTAGRTKRTALLSLLVVGVFAILAVLYVLFIKTGTPEDTIAKLEKALNNLDQNAVLECFDEQANSLYSGALGVGEALSDLPLGDLADLASGLSGFLSAAGLTPDISIDIEDISYASDKESCVVYVELTMEYMGEKEKEEIALPMVLTGREWLISTSALENFN</sequence>
<feature type="compositionally biased region" description="Polar residues" evidence="1">
    <location>
        <begin position="22"/>
        <end position="33"/>
    </location>
</feature>
<reference evidence="3" key="1">
    <citation type="submission" date="2021-10" db="EMBL/GenBank/DDBJ databases">
        <title>Anaerobic single-cell dispensing facilitates the cultivation of human gut bacteria.</title>
        <authorList>
            <person name="Afrizal A."/>
        </authorList>
    </citation>
    <scope>NUCLEOTIDE SEQUENCE</scope>
    <source>
        <strain evidence="3">CLA-AA-H215</strain>
    </source>
</reference>
<dbReference type="RefSeq" id="WP_308452894.1">
    <property type="nucleotide sequence ID" value="NZ_JAJEQR010000008.1"/>
</dbReference>
<gene>
    <name evidence="3" type="ORF">LKD81_04095</name>
</gene>
<keyword evidence="2" id="KW-0812">Transmembrane</keyword>
<keyword evidence="2" id="KW-1133">Transmembrane helix</keyword>
<proteinExistence type="predicted"/>
<accession>A0AAE3JDR7</accession>
<keyword evidence="2" id="KW-0472">Membrane</keyword>
<keyword evidence="4" id="KW-1185">Reference proteome</keyword>
<organism evidence="3 4">
    <name type="scientific">Hominifimenecus microfluidus</name>
    <dbReference type="NCBI Taxonomy" id="2885348"/>
    <lineage>
        <taxon>Bacteria</taxon>
        <taxon>Bacillati</taxon>
        <taxon>Bacillota</taxon>
        <taxon>Clostridia</taxon>
        <taxon>Lachnospirales</taxon>
        <taxon>Lachnospiraceae</taxon>
        <taxon>Hominifimenecus</taxon>
    </lineage>
</organism>
<evidence type="ECO:0000256" key="1">
    <source>
        <dbReference type="SAM" id="MobiDB-lite"/>
    </source>
</evidence>
<feature type="compositionally biased region" description="Low complexity" evidence="1">
    <location>
        <begin position="1"/>
        <end position="21"/>
    </location>
</feature>
<dbReference type="EMBL" id="JAJEQR010000008">
    <property type="protein sequence ID" value="MCC2230184.1"/>
    <property type="molecule type" value="Genomic_DNA"/>
</dbReference>
<evidence type="ECO:0000313" key="4">
    <source>
        <dbReference type="Proteomes" id="UP001198182"/>
    </source>
</evidence>
<evidence type="ECO:0000313" key="3">
    <source>
        <dbReference type="EMBL" id="MCC2230184.1"/>
    </source>
</evidence>
<evidence type="ECO:0000256" key="2">
    <source>
        <dbReference type="SAM" id="Phobius"/>
    </source>
</evidence>